<dbReference type="RefSeq" id="WP_160408806.1">
    <property type="nucleotide sequence ID" value="NZ_WSES01000003.1"/>
</dbReference>
<feature type="domain" description="Aldehyde dehydrogenase" evidence="6">
    <location>
        <begin position="17"/>
        <end position="473"/>
    </location>
</feature>
<gene>
    <name evidence="7" type="primary">hpaE</name>
    <name evidence="7" type="ORF">GPY61_12140</name>
</gene>
<dbReference type="Pfam" id="PF00171">
    <property type="entry name" value="Aldedh"/>
    <property type="match status" value="1"/>
</dbReference>
<dbReference type="EMBL" id="WSES01000003">
    <property type="protein sequence ID" value="MVW60679.1"/>
    <property type="molecule type" value="Genomic_DNA"/>
</dbReference>
<dbReference type="PROSITE" id="PS00687">
    <property type="entry name" value="ALDEHYDE_DEHYDR_GLU"/>
    <property type="match status" value="1"/>
</dbReference>
<proteinExistence type="inferred from homology"/>
<dbReference type="InterPro" id="IPR016162">
    <property type="entry name" value="Ald_DH_N"/>
</dbReference>
<dbReference type="GO" id="GO:0018480">
    <property type="term" value="F:5-carboxymethyl-2-hydroxymuconic-semialdehyde dehydrogenase activity"/>
    <property type="evidence" value="ECO:0007669"/>
    <property type="project" value="InterPro"/>
</dbReference>
<accession>A0A7X3K789</accession>
<dbReference type="InterPro" id="IPR011985">
    <property type="entry name" value="DH_HpaE"/>
</dbReference>
<dbReference type="GO" id="GO:0004030">
    <property type="term" value="F:aldehyde dehydrogenase [NAD(P)+] activity"/>
    <property type="evidence" value="ECO:0007669"/>
    <property type="project" value="UniProtKB-ARBA"/>
</dbReference>
<dbReference type="InterPro" id="IPR016163">
    <property type="entry name" value="Ald_DH_C"/>
</dbReference>
<keyword evidence="3" id="KW-0520">NAD</keyword>
<dbReference type="FunFam" id="3.40.309.10:FF:000012">
    <property type="entry name" value="Betaine aldehyde dehydrogenase"/>
    <property type="match status" value="1"/>
</dbReference>
<sequence>MTTHVQHLIGGRLVDSRDEFETINPATGEVLATVASAGQAEVDAAVAAAKAAFPGWAATPAKERGRLLRRLGDLIAADVPALAELETRDCGQVIGQTKKALIPRAADNFHYFAELAQHQHGETYDSDTGHLNYTLWQPVGVCALVSPWNVPFMTATWKTAPCLALGNTAVMKMSELSPLTASRLGELVLEAGIPPGVFNVLHGYGHTAGEPLIAHPDVRAISFTGSTATGNRIVTAAGLKKFSMELGGKSPFIIFDDADYERALDAAIFMIFSNNGQRCTAGSRILVHDRIYDRFVADFAGRAARLKVGDPLDPDTIIGPLISRAHWDKVTGYIELGQREGAKLVYGGGTPDVAAHLKGGNWVQPTVFADVDNRMQIAQDEIFGPVPCIIRFKTEEEAVRIANDTVYGLSSYLWTENTGRVMRMAKAIEAGMTFVNSQNVRDLRQPFGGVKASGTGREGNHYSYEVFCEAKNVAVSYGNHPIPRWGV</sequence>
<evidence type="ECO:0000256" key="2">
    <source>
        <dbReference type="ARBA" id="ARBA00023002"/>
    </source>
</evidence>
<keyword evidence="8" id="KW-1185">Reference proteome</keyword>
<dbReference type="PANTHER" id="PTHR43720:SF2">
    <property type="entry name" value="2-AMINOMUCONIC SEMIALDEHYDE DEHYDROGENASE"/>
    <property type="match status" value="1"/>
</dbReference>
<keyword evidence="2 5" id="KW-0560">Oxidoreductase</keyword>
<dbReference type="InterPro" id="IPR029510">
    <property type="entry name" value="Ald_DH_CS_GLU"/>
</dbReference>
<dbReference type="InterPro" id="IPR015590">
    <property type="entry name" value="Aldehyde_DH_dom"/>
</dbReference>
<evidence type="ECO:0000259" key="6">
    <source>
        <dbReference type="Pfam" id="PF00171"/>
    </source>
</evidence>
<dbReference type="NCBIfam" id="TIGR02299">
    <property type="entry name" value="HpaE"/>
    <property type="match status" value="1"/>
</dbReference>
<dbReference type="FunFam" id="3.40.605.10:FF:000001">
    <property type="entry name" value="Aldehyde dehydrogenase 1"/>
    <property type="match status" value="1"/>
</dbReference>
<dbReference type="InterPro" id="IPR016161">
    <property type="entry name" value="Ald_DH/histidinol_DH"/>
</dbReference>
<dbReference type="Gene3D" id="3.40.605.10">
    <property type="entry name" value="Aldehyde Dehydrogenase, Chain A, domain 1"/>
    <property type="match status" value="1"/>
</dbReference>
<evidence type="ECO:0000313" key="7">
    <source>
        <dbReference type="EMBL" id="MVW60679.1"/>
    </source>
</evidence>
<dbReference type="Gene3D" id="3.40.309.10">
    <property type="entry name" value="Aldehyde Dehydrogenase, Chain A, domain 2"/>
    <property type="match status" value="1"/>
</dbReference>
<evidence type="ECO:0000256" key="3">
    <source>
        <dbReference type="ARBA" id="ARBA00023027"/>
    </source>
</evidence>
<name>A0A7X3K789_9BURK</name>
<evidence type="ECO:0000256" key="4">
    <source>
        <dbReference type="PROSITE-ProRule" id="PRU10007"/>
    </source>
</evidence>
<evidence type="ECO:0000313" key="8">
    <source>
        <dbReference type="Proteomes" id="UP000443353"/>
    </source>
</evidence>
<dbReference type="CDD" id="cd07093">
    <property type="entry name" value="ALDH_F8_HMSADH"/>
    <property type="match status" value="1"/>
</dbReference>
<dbReference type="SUPFAM" id="SSF53720">
    <property type="entry name" value="ALDH-like"/>
    <property type="match status" value="1"/>
</dbReference>
<organism evidence="7 8">
    <name type="scientific">Massilia cellulosiltytica</name>
    <dbReference type="NCBI Taxonomy" id="2683234"/>
    <lineage>
        <taxon>Bacteria</taxon>
        <taxon>Pseudomonadati</taxon>
        <taxon>Pseudomonadota</taxon>
        <taxon>Betaproteobacteria</taxon>
        <taxon>Burkholderiales</taxon>
        <taxon>Oxalobacteraceae</taxon>
        <taxon>Telluria group</taxon>
        <taxon>Massilia</taxon>
    </lineage>
</organism>
<dbReference type="PANTHER" id="PTHR43720">
    <property type="entry name" value="2-AMINOMUCONIC SEMIALDEHYDE DEHYDROGENASE"/>
    <property type="match status" value="1"/>
</dbReference>
<protein>
    <submittedName>
        <fullName evidence="7">5-carboxymethyl-2-hydroxymuconate semialdehyde dehydrogenase</fullName>
    </submittedName>
</protein>
<comment type="similarity">
    <text evidence="1 5">Belongs to the aldehyde dehydrogenase family.</text>
</comment>
<dbReference type="AlphaFoldDB" id="A0A7X3K789"/>
<comment type="caution">
    <text evidence="7">The sequence shown here is derived from an EMBL/GenBank/DDBJ whole genome shotgun (WGS) entry which is preliminary data.</text>
</comment>
<reference evidence="7 8" key="1">
    <citation type="submission" date="2019-12" db="EMBL/GenBank/DDBJ databases">
        <authorList>
            <person name="Li C."/>
            <person name="Zhao J."/>
        </authorList>
    </citation>
    <scope>NUCLEOTIDE SEQUENCE [LARGE SCALE GENOMIC DNA]</scope>
    <source>
        <strain evidence="7 8">NEAU-DD11</strain>
    </source>
</reference>
<dbReference type="PROSITE" id="PS00070">
    <property type="entry name" value="ALDEHYDE_DEHYDR_CYS"/>
    <property type="match status" value="1"/>
</dbReference>
<evidence type="ECO:0000256" key="5">
    <source>
        <dbReference type="RuleBase" id="RU003345"/>
    </source>
</evidence>
<dbReference type="InterPro" id="IPR016160">
    <property type="entry name" value="Ald_DH_CS_CYS"/>
</dbReference>
<feature type="active site" evidence="4">
    <location>
        <position position="245"/>
    </location>
</feature>
<evidence type="ECO:0000256" key="1">
    <source>
        <dbReference type="ARBA" id="ARBA00009986"/>
    </source>
</evidence>
<dbReference type="GO" id="GO:1901023">
    <property type="term" value="P:4-hydroxyphenylacetate catabolic process"/>
    <property type="evidence" value="ECO:0007669"/>
    <property type="project" value="InterPro"/>
</dbReference>
<dbReference type="Proteomes" id="UP000443353">
    <property type="component" value="Unassembled WGS sequence"/>
</dbReference>